<sequence length="348" mass="36943">MTTDEPRTDPTRRAGVRQVAERAGVALSSVSRVLSGHPDVSELMRHRVLDAVAALGYEPDHLAQSLRRGASMTVGYVVGDISNPLTAQIALGAETALRRAGYSLLLVNSTSDPDLDAQHIRLLRQRRTDGLLLAMADERHAATIAELERYPGPCVLVDRVCAKLPRASGVHSDHRAGLSAAVEHLYRLGHRHIALVNGDPRVLPARERAAVLRRFARGVPDLEVTVRPGGFTAAHGRDATAALLAGGAGRPTAVIAGGNQILPGVLAAVRAAGLTVPTDLSLVTCDQVALVEFLRPPLATVTRDLGDLGEVAAALLLERLSGRARRRVTLPTGFRADHSCAPPPKRPT</sequence>
<dbReference type="GO" id="GO:0000976">
    <property type="term" value="F:transcription cis-regulatory region binding"/>
    <property type="evidence" value="ECO:0007669"/>
    <property type="project" value="TreeGrafter"/>
</dbReference>
<dbReference type="InterPro" id="IPR010982">
    <property type="entry name" value="Lambda_DNA-bd_dom_sf"/>
</dbReference>
<comment type="caution">
    <text evidence="6">The sequence shown here is derived from an EMBL/GenBank/DDBJ whole genome shotgun (WGS) entry which is preliminary data.</text>
</comment>
<evidence type="ECO:0000259" key="5">
    <source>
        <dbReference type="PROSITE" id="PS50932"/>
    </source>
</evidence>
<dbReference type="SMART" id="SM00354">
    <property type="entry name" value="HTH_LACI"/>
    <property type="match status" value="1"/>
</dbReference>
<evidence type="ECO:0000313" key="6">
    <source>
        <dbReference type="EMBL" id="OLF05173.1"/>
    </source>
</evidence>
<dbReference type="InterPro" id="IPR046335">
    <property type="entry name" value="LacI/GalR-like_sensor"/>
</dbReference>
<keyword evidence="3" id="KW-0238">DNA-binding</keyword>
<dbReference type="InterPro" id="IPR000843">
    <property type="entry name" value="HTH_LacI"/>
</dbReference>
<evidence type="ECO:0000256" key="3">
    <source>
        <dbReference type="ARBA" id="ARBA00023125"/>
    </source>
</evidence>
<name>A0A7Z0WE13_9PSEU</name>
<proteinExistence type="predicted"/>
<dbReference type="Pfam" id="PF00356">
    <property type="entry name" value="LacI"/>
    <property type="match status" value="1"/>
</dbReference>
<dbReference type="Gene3D" id="3.40.50.2300">
    <property type="match status" value="2"/>
</dbReference>
<evidence type="ECO:0000256" key="2">
    <source>
        <dbReference type="ARBA" id="ARBA00023015"/>
    </source>
</evidence>
<dbReference type="SUPFAM" id="SSF47413">
    <property type="entry name" value="lambda repressor-like DNA-binding domains"/>
    <property type="match status" value="1"/>
</dbReference>
<keyword evidence="2" id="KW-0805">Transcription regulation</keyword>
<dbReference type="InterPro" id="IPR028082">
    <property type="entry name" value="Peripla_BP_I"/>
</dbReference>
<keyword evidence="7" id="KW-1185">Reference proteome</keyword>
<evidence type="ECO:0000256" key="1">
    <source>
        <dbReference type="ARBA" id="ARBA00022491"/>
    </source>
</evidence>
<protein>
    <recommendedName>
        <fullName evidence="5">HTH lacI-type domain-containing protein</fullName>
    </recommendedName>
</protein>
<organism evidence="6 7">
    <name type="scientific">Actinophytocola xinjiangensis</name>
    <dbReference type="NCBI Taxonomy" id="485602"/>
    <lineage>
        <taxon>Bacteria</taxon>
        <taxon>Bacillati</taxon>
        <taxon>Actinomycetota</taxon>
        <taxon>Actinomycetes</taxon>
        <taxon>Pseudonocardiales</taxon>
        <taxon>Pseudonocardiaceae</taxon>
    </lineage>
</organism>
<accession>A0A7Z0WE13</accession>
<dbReference type="SUPFAM" id="SSF53822">
    <property type="entry name" value="Periplasmic binding protein-like I"/>
    <property type="match status" value="1"/>
</dbReference>
<dbReference type="PROSITE" id="PS50932">
    <property type="entry name" value="HTH_LACI_2"/>
    <property type="match status" value="1"/>
</dbReference>
<dbReference type="CDD" id="cd01392">
    <property type="entry name" value="HTH_LacI"/>
    <property type="match status" value="1"/>
</dbReference>
<dbReference type="Gene3D" id="1.10.260.40">
    <property type="entry name" value="lambda repressor-like DNA-binding domains"/>
    <property type="match status" value="1"/>
</dbReference>
<dbReference type="GO" id="GO:0003700">
    <property type="term" value="F:DNA-binding transcription factor activity"/>
    <property type="evidence" value="ECO:0007669"/>
    <property type="project" value="TreeGrafter"/>
</dbReference>
<dbReference type="PANTHER" id="PTHR30146:SF148">
    <property type="entry name" value="HTH-TYPE TRANSCRIPTIONAL REPRESSOR PURR-RELATED"/>
    <property type="match status" value="1"/>
</dbReference>
<evidence type="ECO:0000313" key="7">
    <source>
        <dbReference type="Proteomes" id="UP000185696"/>
    </source>
</evidence>
<evidence type="ECO:0000256" key="4">
    <source>
        <dbReference type="ARBA" id="ARBA00023163"/>
    </source>
</evidence>
<dbReference type="PANTHER" id="PTHR30146">
    <property type="entry name" value="LACI-RELATED TRANSCRIPTIONAL REPRESSOR"/>
    <property type="match status" value="1"/>
</dbReference>
<reference evidence="6 7" key="1">
    <citation type="submission" date="2016-12" db="EMBL/GenBank/DDBJ databases">
        <title>The draft genome sequence of Actinophytocola xinjiangensis.</title>
        <authorList>
            <person name="Wang W."/>
            <person name="Yuan L."/>
        </authorList>
    </citation>
    <scope>NUCLEOTIDE SEQUENCE [LARGE SCALE GENOMIC DNA]</scope>
    <source>
        <strain evidence="6 7">CGMCC 4.4663</strain>
    </source>
</reference>
<dbReference type="Proteomes" id="UP000185696">
    <property type="component" value="Unassembled WGS sequence"/>
</dbReference>
<dbReference type="OrthoDB" id="2854648at2"/>
<dbReference type="EMBL" id="MSIF01000032">
    <property type="protein sequence ID" value="OLF05173.1"/>
    <property type="molecule type" value="Genomic_DNA"/>
</dbReference>
<dbReference type="AlphaFoldDB" id="A0A7Z0WE13"/>
<dbReference type="RefSeq" id="WP_075137795.1">
    <property type="nucleotide sequence ID" value="NZ_MSIF01000032.1"/>
</dbReference>
<dbReference type="Pfam" id="PF13377">
    <property type="entry name" value="Peripla_BP_3"/>
    <property type="match status" value="1"/>
</dbReference>
<keyword evidence="4" id="KW-0804">Transcription</keyword>
<keyword evidence="1" id="KW-0678">Repressor</keyword>
<feature type="domain" description="HTH lacI-type" evidence="5">
    <location>
        <begin position="14"/>
        <end position="68"/>
    </location>
</feature>
<gene>
    <name evidence="6" type="ORF">BLA60_37275</name>
</gene>